<dbReference type="Proteomes" id="UP000799766">
    <property type="component" value="Unassembled WGS sequence"/>
</dbReference>
<accession>A0A6A6NYZ8</accession>
<dbReference type="AlphaFoldDB" id="A0A6A6NYZ8"/>
<reference evidence="2" key="1">
    <citation type="journal article" date="2020" name="Stud. Mycol.">
        <title>101 Dothideomycetes genomes: a test case for predicting lifestyles and emergence of pathogens.</title>
        <authorList>
            <person name="Haridas S."/>
            <person name="Albert R."/>
            <person name="Binder M."/>
            <person name="Bloem J."/>
            <person name="Labutti K."/>
            <person name="Salamov A."/>
            <person name="Andreopoulos B."/>
            <person name="Baker S."/>
            <person name="Barry K."/>
            <person name="Bills G."/>
            <person name="Bluhm B."/>
            <person name="Cannon C."/>
            <person name="Castanera R."/>
            <person name="Culley D."/>
            <person name="Daum C."/>
            <person name="Ezra D."/>
            <person name="Gonzalez J."/>
            <person name="Henrissat B."/>
            <person name="Kuo A."/>
            <person name="Liang C."/>
            <person name="Lipzen A."/>
            <person name="Lutzoni F."/>
            <person name="Magnuson J."/>
            <person name="Mondo S."/>
            <person name="Nolan M."/>
            <person name="Ohm R."/>
            <person name="Pangilinan J."/>
            <person name="Park H.-J."/>
            <person name="Ramirez L."/>
            <person name="Alfaro M."/>
            <person name="Sun H."/>
            <person name="Tritt A."/>
            <person name="Yoshinaga Y."/>
            <person name="Zwiers L.-H."/>
            <person name="Turgeon B."/>
            <person name="Goodwin S."/>
            <person name="Spatafora J."/>
            <person name="Crous P."/>
            <person name="Grigoriev I."/>
        </authorList>
    </citation>
    <scope>NUCLEOTIDE SEQUENCE</scope>
    <source>
        <strain evidence="2">ATCC 16933</strain>
    </source>
</reference>
<gene>
    <name evidence="2" type="ORF">BDY21DRAFT_45863</name>
</gene>
<dbReference type="EMBL" id="MU001682">
    <property type="protein sequence ID" value="KAF2456899.1"/>
    <property type="molecule type" value="Genomic_DNA"/>
</dbReference>
<dbReference type="OrthoDB" id="2104739at2759"/>
<organism evidence="2 3">
    <name type="scientific">Lineolata rhizophorae</name>
    <dbReference type="NCBI Taxonomy" id="578093"/>
    <lineage>
        <taxon>Eukaryota</taxon>
        <taxon>Fungi</taxon>
        <taxon>Dikarya</taxon>
        <taxon>Ascomycota</taxon>
        <taxon>Pezizomycotina</taxon>
        <taxon>Dothideomycetes</taxon>
        <taxon>Dothideomycetes incertae sedis</taxon>
        <taxon>Lineolatales</taxon>
        <taxon>Lineolataceae</taxon>
        <taxon>Lineolata</taxon>
    </lineage>
</organism>
<name>A0A6A6NYZ8_9PEZI</name>
<evidence type="ECO:0000313" key="2">
    <source>
        <dbReference type="EMBL" id="KAF2456899.1"/>
    </source>
</evidence>
<sequence>MPPPSPLHRHQSSLESVIDFSTEPPFRTDQRTEAKRRFYRVVEHFESADNSSSSRSRYDRPRLVRFTYELAVSDESRDNFLRAFFRAVALSIEGEEYIDFEKLRSAFFGFADHLLDNFFLPRKAGWVGYPFVPPLLMSLSEGFHQKDPAALTRIPLCSGGGAEGAQGFVGTPDRVSALRGACLVRDRHRCVISRRFDYNEAIRRLSGSSDARDDDGSLLLEDEKPFESLEVAHVLPHSLTKLDANSQLPHLRS</sequence>
<proteinExistence type="predicted"/>
<evidence type="ECO:0008006" key="4">
    <source>
        <dbReference type="Google" id="ProtNLM"/>
    </source>
</evidence>
<keyword evidence="3" id="KW-1185">Reference proteome</keyword>
<evidence type="ECO:0000313" key="3">
    <source>
        <dbReference type="Proteomes" id="UP000799766"/>
    </source>
</evidence>
<evidence type="ECO:0000256" key="1">
    <source>
        <dbReference type="SAM" id="MobiDB-lite"/>
    </source>
</evidence>
<feature type="region of interest" description="Disordered" evidence="1">
    <location>
        <begin position="1"/>
        <end position="29"/>
    </location>
</feature>
<protein>
    <recommendedName>
        <fullName evidence="4">HNH nuclease domain-containing protein</fullName>
    </recommendedName>
</protein>